<accession>A0A7I7SCF4</accession>
<dbReference type="RefSeq" id="WP_085302679.1">
    <property type="nucleotide sequence ID" value="NZ_AP022594.1"/>
</dbReference>
<dbReference type="EMBL" id="NCXO01000008">
    <property type="protein sequence ID" value="OSC34699.1"/>
    <property type="molecule type" value="Genomic_DNA"/>
</dbReference>
<name>A0A7I7SCF4_9MYCO</name>
<dbReference type="Proteomes" id="UP000193577">
    <property type="component" value="Unassembled WGS sequence"/>
</dbReference>
<reference evidence="1 2" key="1">
    <citation type="submission" date="2017-04" db="EMBL/GenBank/DDBJ databases">
        <title>The new phylogeny of genus Mycobacterium.</title>
        <authorList>
            <person name="Tortoli E."/>
            <person name="Trovato A."/>
            <person name="Cirillo D.M."/>
        </authorList>
    </citation>
    <scope>NUCLEOTIDE SEQUENCE [LARGE SCALE GENOMIC DNA]</scope>
    <source>
        <strain evidence="1 2">KCTC 19819</strain>
    </source>
</reference>
<keyword evidence="2" id="KW-1185">Reference proteome</keyword>
<proteinExistence type="predicted"/>
<gene>
    <name evidence="1" type="ORF">B8W67_05475</name>
</gene>
<evidence type="ECO:0000313" key="2">
    <source>
        <dbReference type="Proteomes" id="UP000193577"/>
    </source>
</evidence>
<sequence length="84" mass="9351">MAEKYRLQFCHDGRDITADFHADTDATTVRVWDAGDLVCVAVSAQPGGWGYEASDYGADPAWDIDRRFGSWREALEAFGYGDVE</sequence>
<comment type="caution">
    <text evidence="1">The sequence shown here is derived from an EMBL/GenBank/DDBJ whole genome shotgun (WGS) entry which is preliminary data.</text>
</comment>
<dbReference type="AlphaFoldDB" id="A0A7I7SCF4"/>
<dbReference type="OrthoDB" id="4764579at2"/>
<protein>
    <submittedName>
        <fullName evidence="1">Uncharacterized protein</fullName>
    </submittedName>
</protein>
<organism evidence="1 2">
    <name type="scientific">Mycolicibacillus koreensis</name>
    <dbReference type="NCBI Taxonomy" id="1069220"/>
    <lineage>
        <taxon>Bacteria</taxon>
        <taxon>Bacillati</taxon>
        <taxon>Actinomycetota</taxon>
        <taxon>Actinomycetes</taxon>
        <taxon>Mycobacteriales</taxon>
        <taxon>Mycobacteriaceae</taxon>
        <taxon>Mycolicibacillus</taxon>
    </lineage>
</organism>
<evidence type="ECO:0000313" key="1">
    <source>
        <dbReference type="EMBL" id="OSC34699.1"/>
    </source>
</evidence>